<feature type="region of interest" description="Disordered" evidence="6">
    <location>
        <begin position="749"/>
        <end position="842"/>
    </location>
</feature>
<dbReference type="STRING" id="1353952.A0A165IY82"/>
<keyword evidence="3" id="KW-1133">Transmembrane helix</keyword>
<feature type="region of interest" description="Disordered" evidence="6">
    <location>
        <begin position="97"/>
        <end position="122"/>
    </location>
</feature>
<name>A0A165IY82_9BASI</name>
<sequence length="936" mass="101904">MRLDRLALPLLAVVWQHGAAVRAEVVATPALTGRPFDAFLALRGPICLPDLPPEDLEPNPTTDAPPPEAPREPAPVEDSPSEFLSFEEWKARQIAQGVPTDAAKPGSSGQAADGTAPAAPAGAHEVQLAPPLVSAPPLAAAATTGPRIAIPLTDRYNYASDDCSARVHASSKGTKNPSAILSRKKDRYMLHECNGGTGGKWVEVELCDHIWVDTVQLANYEFFSGVFRNVSIYLSPRYPPGPEGWVHAGTFEARNVRSVQSFHPPPEIKGFHRFLRVEFESYYGAEFYCPVSLLRVYGLNEMEEWKRDAWEAEAEIREREVREREQERLKREWEERAAAQLVRETRTIDVLYVSTEEAKKTTMDRQATSDLLASTISSVAESSASDRSTELPSSESSGAGPTSVWISRIVTSSTVATPPSSPTARVKFETGSRAQEVPTSVTQEAVAASSPIELDAMRNATFKDERVDAVVIEKVVGNDTTVDAVIQNEDSASTMVMDAPGAADTATHEPVAASTPASSPAAVTESGSEASSSTSAGAASTTLTTPPQSFSSSSSSSSSSSTTTTSVQQTPSYTLSVVPPSIPTGESIYRTIMNRLTLLEVNTTLGTRYMEEQSRMMQEAFKRLERGVEERWGEGRWREVARGWEGKLEGLTAEQRQAFDSAMNVLEQQRERMEVERKELVSQIHMLENEVVLEKRLSVAQLCLLVVVLFVMTLTRGPDWALISTAFRPSISNESRAATPAHLGVKSAMNLDDAEVTPTRRRSPSAGSLTPVRRSSIPFPSSPSHAPPRSPKPAAPRSSRFHHSSHSSHPSLPFRASTLSFNDASSPRRRATGGPGTIPGNAKRLARTAHLHELRNGKENIVQDTVYDTPLLRDRSHSRGRRFAQDDAWEDTDVDDMAGGQSEVLIVDAGPRSARDLRGMVSPQVLVDEPPDTARF</sequence>
<keyword evidence="2" id="KW-0812">Transmembrane</keyword>
<keyword evidence="5" id="KW-0175">Coiled coil</keyword>
<dbReference type="OrthoDB" id="266334at2759"/>
<evidence type="ECO:0000256" key="4">
    <source>
        <dbReference type="ARBA" id="ARBA00023136"/>
    </source>
</evidence>
<evidence type="ECO:0000313" key="10">
    <source>
        <dbReference type="Proteomes" id="UP000076842"/>
    </source>
</evidence>
<feature type="compositionally biased region" description="Polar residues" evidence="6">
    <location>
        <begin position="390"/>
        <end position="400"/>
    </location>
</feature>
<organism evidence="9 10">
    <name type="scientific">Calocera cornea HHB12733</name>
    <dbReference type="NCBI Taxonomy" id="1353952"/>
    <lineage>
        <taxon>Eukaryota</taxon>
        <taxon>Fungi</taxon>
        <taxon>Dikarya</taxon>
        <taxon>Basidiomycota</taxon>
        <taxon>Agaricomycotina</taxon>
        <taxon>Dacrymycetes</taxon>
        <taxon>Dacrymycetales</taxon>
        <taxon>Dacrymycetaceae</taxon>
        <taxon>Calocera</taxon>
    </lineage>
</organism>
<feature type="region of interest" description="Disordered" evidence="6">
    <location>
        <begin position="382"/>
        <end position="402"/>
    </location>
</feature>
<evidence type="ECO:0000259" key="8">
    <source>
        <dbReference type="PROSITE" id="PS51469"/>
    </source>
</evidence>
<evidence type="ECO:0000256" key="2">
    <source>
        <dbReference type="ARBA" id="ARBA00022692"/>
    </source>
</evidence>
<feature type="chain" id="PRO_5007859624" description="SUN domain-containing protein" evidence="7">
    <location>
        <begin position="24"/>
        <end position="936"/>
    </location>
</feature>
<dbReference type="PANTHER" id="PTHR12953:SF0">
    <property type="entry name" value="SUN DOMAIN-CONTAINING OSSIFICATION FACTOR"/>
    <property type="match status" value="1"/>
</dbReference>
<evidence type="ECO:0000313" key="9">
    <source>
        <dbReference type="EMBL" id="KZT61127.1"/>
    </source>
</evidence>
<dbReference type="EMBL" id="KV423925">
    <property type="protein sequence ID" value="KZT61127.1"/>
    <property type="molecule type" value="Genomic_DNA"/>
</dbReference>
<dbReference type="GO" id="GO:0034975">
    <property type="term" value="P:protein folding in endoplasmic reticulum"/>
    <property type="evidence" value="ECO:0007669"/>
    <property type="project" value="TreeGrafter"/>
</dbReference>
<feature type="compositionally biased region" description="Low complexity" evidence="6">
    <location>
        <begin position="111"/>
        <end position="122"/>
    </location>
</feature>
<dbReference type="Pfam" id="PF07738">
    <property type="entry name" value="Sad1_UNC"/>
    <property type="match status" value="1"/>
</dbReference>
<dbReference type="AlphaFoldDB" id="A0A165IY82"/>
<proteinExistence type="predicted"/>
<feature type="compositionally biased region" description="Low complexity" evidence="6">
    <location>
        <begin position="509"/>
        <end position="574"/>
    </location>
</feature>
<dbReference type="InterPro" id="IPR045120">
    <property type="entry name" value="Suco/Slp1-like"/>
</dbReference>
<keyword evidence="4" id="KW-0472">Membrane</keyword>
<evidence type="ECO:0000256" key="7">
    <source>
        <dbReference type="SAM" id="SignalP"/>
    </source>
</evidence>
<feature type="signal peptide" evidence="7">
    <location>
        <begin position="1"/>
        <end position="23"/>
    </location>
</feature>
<dbReference type="PROSITE" id="PS51469">
    <property type="entry name" value="SUN"/>
    <property type="match status" value="1"/>
</dbReference>
<keyword evidence="10" id="KW-1185">Reference proteome</keyword>
<feature type="domain" description="SUN" evidence="8">
    <location>
        <begin position="132"/>
        <end position="301"/>
    </location>
</feature>
<evidence type="ECO:0000256" key="5">
    <source>
        <dbReference type="SAM" id="Coils"/>
    </source>
</evidence>
<dbReference type="InParanoid" id="A0A165IY82"/>
<reference evidence="9 10" key="1">
    <citation type="journal article" date="2016" name="Mol. Biol. Evol.">
        <title>Comparative Genomics of Early-Diverging Mushroom-Forming Fungi Provides Insights into the Origins of Lignocellulose Decay Capabilities.</title>
        <authorList>
            <person name="Nagy L.G."/>
            <person name="Riley R."/>
            <person name="Tritt A."/>
            <person name="Adam C."/>
            <person name="Daum C."/>
            <person name="Floudas D."/>
            <person name="Sun H."/>
            <person name="Yadav J.S."/>
            <person name="Pangilinan J."/>
            <person name="Larsson K.H."/>
            <person name="Matsuura K."/>
            <person name="Barry K."/>
            <person name="Labutti K."/>
            <person name="Kuo R."/>
            <person name="Ohm R.A."/>
            <person name="Bhattacharya S.S."/>
            <person name="Shirouzu T."/>
            <person name="Yoshinaga Y."/>
            <person name="Martin F.M."/>
            <person name="Grigoriev I.V."/>
            <person name="Hibbett D.S."/>
        </authorList>
    </citation>
    <scope>NUCLEOTIDE SEQUENCE [LARGE SCALE GENOMIC DNA]</scope>
    <source>
        <strain evidence="9 10">HHB12733</strain>
    </source>
</reference>
<gene>
    <name evidence="9" type="ORF">CALCODRAFT_491505</name>
</gene>
<dbReference type="PANTHER" id="PTHR12953">
    <property type="entry name" value="MEMBRANE PROTEIN CH1 RELATED"/>
    <property type="match status" value="1"/>
</dbReference>
<dbReference type="GO" id="GO:0005737">
    <property type="term" value="C:cytoplasm"/>
    <property type="evidence" value="ECO:0007669"/>
    <property type="project" value="TreeGrafter"/>
</dbReference>
<evidence type="ECO:0000256" key="3">
    <source>
        <dbReference type="ARBA" id="ARBA00022989"/>
    </source>
</evidence>
<comment type="subcellular location">
    <subcellularLocation>
        <location evidence="1">Endomembrane system</location>
    </subcellularLocation>
</comment>
<dbReference type="GO" id="GO:0016020">
    <property type="term" value="C:membrane"/>
    <property type="evidence" value="ECO:0007669"/>
    <property type="project" value="InterPro"/>
</dbReference>
<feature type="coiled-coil region" evidence="5">
    <location>
        <begin position="302"/>
        <end position="332"/>
    </location>
</feature>
<accession>A0A165IY82</accession>
<feature type="compositionally biased region" description="Low complexity" evidence="6">
    <location>
        <begin position="773"/>
        <end position="784"/>
    </location>
</feature>
<evidence type="ECO:0000256" key="6">
    <source>
        <dbReference type="SAM" id="MobiDB-lite"/>
    </source>
</evidence>
<dbReference type="GO" id="GO:0012505">
    <property type="term" value="C:endomembrane system"/>
    <property type="evidence" value="ECO:0007669"/>
    <property type="project" value="UniProtKB-SubCell"/>
</dbReference>
<feature type="compositionally biased region" description="Pro residues" evidence="6">
    <location>
        <begin position="785"/>
        <end position="794"/>
    </location>
</feature>
<protein>
    <recommendedName>
        <fullName evidence="8">SUN domain-containing protein</fullName>
    </recommendedName>
</protein>
<evidence type="ECO:0000256" key="1">
    <source>
        <dbReference type="ARBA" id="ARBA00004308"/>
    </source>
</evidence>
<dbReference type="InterPro" id="IPR012919">
    <property type="entry name" value="SUN_dom"/>
</dbReference>
<dbReference type="Proteomes" id="UP000076842">
    <property type="component" value="Unassembled WGS sequence"/>
</dbReference>
<feature type="coiled-coil region" evidence="5">
    <location>
        <begin position="656"/>
        <end position="690"/>
    </location>
</feature>
<feature type="region of interest" description="Disordered" evidence="6">
    <location>
        <begin position="501"/>
        <end position="581"/>
    </location>
</feature>
<feature type="region of interest" description="Disordered" evidence="6">
    <location>
        <begin position="50"/>
        <end position="82"/>
    </location>
</feature>
<keyword evidence="7" id="KW-0732">Signal</keyword>